<evidence type="ECO:0000313" key="3">
    <source>
        <dbReference type="Proteomes" id="UP000664835"/>
    </source>
</evidence>
<gene>
    <name evidence="2" type="ORF">J3998_08895</name>
</gene>
<dbReference type="SUPFAM" id="SSF53474">
    <property type="entry name" value="alpha/beta-Hydrolases"/>
    <property type="match status" value="1"/>
</dbReference>
<reference evidence="2 3" key="1">
    <citation type="submission" date="2021-03" db="EMBL/GenBank/DDBJ databases">
        <title>Thiomicrorhabdus sp.nov.,novel sulfur-oxidizing bacteria isolated from coastal sediment.</title>
        <authorList>
            <person name="Liu X."/>
        </authorList>
    </citation>
    <scope>NUCLEOTIDE SEQUENCE [LARGE SCALE GENOMIC DNA]</scope>
    <source>
        <strain evidence="2 3">6S2-11</strain>
    </source>
</reference>
<dbReference type="InterPro" id="IPR029058">
    <property type="entry name" value="AB_hydrolase_fold"/>
</dbReference>
<dbReference type="EMBL" id="JAGETV010000015">
    <property type="protein sequence ID" value="MBO1927691.1"/>
    <property type="molecule type" value="Genomic_DNA"/>
</dbReference>
<dbReference type="Proteomes" id="UP000664835">
    <property type="component" value="Unassembled WGS sequence"/>
</dbReference>
<keyword evidence="3" id="KW-1185">Reference proteome</keyword>
<dbReference type="PANTHER" id="PTHR42103:SF2">
    <property type="entry name" value="AB HYDROLASE-1 DOMAIN-CONTAINING PROTEIN"/>
    <property type="match status" value="1"/>
</dbReference>
<dbReference type="RefSeq" id="WP_208150302.1">
    <property type="nucleotide sequence ID" value="NZ_JAGETV010000015.1"/>
</dbReference>
<sequence length="215" mass="23871">MRTKKKTQLIEGPAGLIEVEVVPAKKQLSQDGSQNLAIISHPHPLYGGTMDNKVVTTLFKAYQELGFNVVRYNFRGVGASEGEHDYAQGELNDLLAVVDWAQQPFPESALHLAGFSFGSYIAFKAAAQLKPKSLLTVAPPVGLYSFEPEVTGQLDKDTQWSLLQGGQDEVVESAQVLNWARALAEKPDIYWREKASHFFHGELIWLRRAVLLAYS</sequence>
<accession>A0ABS3Q5X8</accession>
<protein>
    <submittedName>
        <fullName evidence="2">Alpha/beta fold hydrolase</fullName>
    </submittedName>
</protein>
<organism evidence="2 3">
    <name type="scientific">Thiomicrorhabdus marina</name>
    <dbReference type="NCBI Taxonomy" id="2818442"/>
    <lineage>
        <taxon>Bacteria</taxon>
        <taxon>Pseudomonadati</taxon>
        <taxon>Pseudomonadota</taxon>
        <taxon>Gammaproteobacteria</taxon>
        <taxon>Thiotrichales</taxon>
        <taxon>Piscirickettsiaceae</taxon>
        <taxon>Thiomicrorhabdus</taxon>
    </lineage>
</organism>
<dbReference type="Gene3D" id="3.40.50.1820">
    <property type="entry name" value="alpha/beta hydrolase"/>
    <property type="match status" value="1"/>
</dbReference>
<feature type="domain" description="AB hydrolase-1" evidence="1">
    <location>
        <begin position="57"/>
        <end position="181"/>
    </location>
</feature>
<dbReference type="PANTHER" id="PTHR42103">
    <property type="entry name" value="ALPHA/BETA-HYDROLASES SUPERFAMILY PROTEIN"/>
    <property type="match status" value="1"/>
</dbReference>
<dbReference type="GO" id="GO:0016787">
    <property type="term" value="F:hydrolase activity"/>
    <property type="evidence" value="ECO:0007669"/>
    <property type="project" value="UniProtKB-KW"/>
</dbReference>
<proteinExistence type="predicted"/>
<keyword evidence="2" id="KW-0378">Hydrolase</keyword>
<dbReference type="Pfam" id="PF00561">
    <property type="entry name" value="Abhydrolase_1"/>
    <property type="match status" value="1"/>
</dbReference>
<evidence type="ECO:0000313" key="2">
    <source>
        <dbReference type="EMBL" id="MBO1927691.1"/>
    </source>
</evidence>
<name>A0ABS3Q5X8_9GAMM</name>
<evidence type="ECO:0000259" key="1">
    <source>
        <dbReference type="Pfam" id="PF00561"/>
    </source>
</evidence>
<comment type="caution">
    <text evidence="2">The sequence shown here is derived from an EMBL/GenBank/DDBJ whole genome shotgun (WGS) entry which is preliminary data.</text>
</comment>
<dbReference type="InterPro" id="IPR000073">
    <property type="entry name" value="AB_hydrolase_1"/>
</dbReference>